<gene>
    <name evidence="2" type="ORF">METBISCDRAFT_21914</name>
</gene>
<dbReference type="PANTHER" id="PTHR13812">
    <property type="entry name" value="KETIMINE REDUCTASE MU-CRYSTALLIN"/>
    <property type="match status" value="1"/>
</dbReference>
<dbReference type="GO" id="GO:0005737">
    <property type="term" value="C:cytoplasm"/>
    <property type="evidence" value="ECO:0007669"/>
    <property type="project" value="TreeGrafter"/>
</dbReference>
<dbReference type="Proteomes" id="UP000268321">
    <property type="component" value="Unassembled WGS sequence"/>
</dbReference>
<evidence type="ECO:0000313" key="3">
    <source>
        <dbReference type="Proteomes" id="UP000268321"/>
    </source>
</evidence>
<evidence type="ECO:0000313" key="2">
    <source>
        <dbReference type="EMBL" id="RKP32008.1"/>
    </source>
</evidence>
<organism evidence="2 3">
    <name type="scientific">Metschnikowia bicuspidata</name>
    <dbReference type="NCBI Taxonomy" id="27322"/>
    <lineage>
        <taxon>Eukaryota</taxon>
        <taxon>Fungi</taxon>
        <taxon>Dikarya</taxon>
        <taxon>Ascomycota</taxon>
        <taxon>Saccharomycotina</taxon>
        <taxon>Pichiomycetes</taxon>
        <taxon>Metschnikowiaceae</taxon>
        <taxon>Metschnikowia</taxon>
    </lineage>
</organism>
<keyword evidence="3" id="KW-1185">Reference proteome</keyword>
<dbReference type="OrthoDB" id="41492at2759"/>
<evidence type="ECO:0000256" key="1">
    <source>
        <dbReference type="ARBA" id="ARBA00008903"/>
    </source>
</evidence>
<dbReference type="AlphaFoldDB" id="A0A4P9ZGH3"/>
<dbReference type="Gene3D" id="3.30.1780.10">
    <property type="entry name" value="ornithine cyclodeaminase, domain 1"/>
    <property type="match status" value="1"/>
</dbReference>
<sequence length="123" mass="13480">MHLFIPCILPSNVGLKLVSGGPTNVERGLGFQGVVDFLDEFSGEVRAGLNAKIFTAFRTALASSTALGVIREEYLAPDLERTKFVSLIESYKPHMIELDAEFLTKFLVDRVAGTEIENFKGVS</sequence>
<comment type="similarity">
    <text evidence="1">Belongs to the ornithine cyclodeaminase/mu-crystallin family.</text>
</comment>
<accession>A0A4P9ZGH3</accession>
<name>A0A4P9ZGH3_9ASCO</name>
<dbReference type="PANTHER" id="PTHR13812:SF19">
    <property type="entry name" value="KETIMINE REDUCTASE MU-CRYSTALLIN"/>
    <property type="match status" value="1"/>
</dbReference>
<reference evidence="3" key="1">
    <citation type="journal article" date="2018" name="Nat. Microbiol.">
        <title>Leveraging single-cell genomics to expand the fungal tree of life.</title>
        <authorList>
            <person name="Ahrendt S.R."/>
            <person name="Quandt C.A."/>
            <person name="Ciobanu D."/>
            <person name="Clum A."/>
            <person name="Salamov A."/>
            <person name="Andreopoulos B."/>
            <person name="Cheng J.F."/>
            <person name="Woyke T."/>
            <person name="Pelin A."/>
            <person name="Henrissat B."/>
            <person name="Reynolds N.K."/>
            <person name="Benny G.L."/>
            <person name="Smith M.E."/>
            <person name="James T.Y."/>
            <person name="Grigoriev I.V."/>
        </authorList>
    </citation>
    <scope>NUCLEOTIDE SEQUENCE [LARGE SCALE GENOMIC DNA]</scope>
    <source>
        <strain evidence="3">Baker2002</strain>
    </source>
</reference>
<dbReference type="InterPro" id="IPR003462">
    <property type="entry name" value="ODC_Mu_crystall"/>
</dbReference>
<dbReference type="InterPro" id="IPR036291">
    <property type="entry name" value="NAD(P)-bd_dom_sf"/>
</dbReference>
<protein>
    <submittedName>
        <fullName evidence="2">Uncharacterized protein</fullName>
    </submittedName>
</protein>
<proteinExistence type="inferred from homology"/>
<dbReference type="SUPFAM" id="SSF51735">
    <property type="entry name" value="NAD(P)-binding Rossmann-fold domains"/>
    <property type="match status" value="1"/>
</dbReference>
<dbReference type="EMBL" id="ML004435">
    <property type="protein sequence ID" value="RKP32008.1"/>
    <property type="molecule type" value="Genomic_DNA"/>
</dbReference>
<dbReference type="InterPro" id="IPR023401">
    <property type="entry name" value="ODC_N"/>
</dbReference>